<dbReference type="Gene3D" id="3.30.505.10">
    <property type="entry name" value="SH2 domain"/>
    <property type="match status" value="1"/>
</dbReference>
<feature type="region of interest" description="Disordered" evidence="2">
    <location>
        <begin position="1"/>
        <end position="40"/>
    </location>
</feature>
<feature type="compositionally biased region" description="Basic and acidic residues" evidence="2">
    <location>
        <begin position="1"/>
        <end position="11"/>
    </location>
</feature>
<reference evidence="4" key="1">
    <citation type="submission" date="2021-06" db="EMBL/GenBank/DDBJ databases">
        <title>Parelaphostrongylus tenuis whole genome reference sequence.</title>
        <authorList>
            <person name="Garwood T.J."/>
            <person name="Larsen P.A."/>
            <person name="Fountain-Jones N.M."/>
            <person name="Garbe J.R."/>
            <person name="Macchietto M.G."/>
            <person name="Kania S.A."/>
            <person name="Gerhold R.W."/>
            <person name="Richards J.E."/>
            <person name="Wolf T.M."/>
        </authorList>
    </citation>
    <scope>NUCLEOTIDE SEQUENCE</scope>
    <source>
        <strain evidence="4">MNPRO001-30</strain>
        <tissue evidence="4">Meninges</tissue>
    </source>
</reference>
<feature type="region of interest" description="Disordered" evidence="2">
    <location>
        <begin position="237"/>
        <end position="264"/>
    </location>
</feature>
<dbReference type="Pfam" id="PF00017">
    <property type="entry name" value="SH2"/>
    <property type="match status" value="1"/>
</dbReference>
<proteinExistence type="predicted"/>
<evidence type="ECO:0000256" key="2">
    <source>
        <dbReference type="SAM" id="MobiDB-lite"/>
    </source>
</evidence>
<keyword evidence="5" id="KW-1185">Reference proteome</keyword>
<feature type="compositionally biased region" description="Basic and acidic residues" evidence="2">
    <location>
        <begin position="67"/>
        <end position="78"/>
    </location>
</feature>
<dbReference type="PANTHER" id="PTHR15832">
    <property type="entry name" value="SHC (SRC HOMOLOGY DOMAIN C-TERMINAL) ADAPTOR HOMOLOG"/>
    <property type="match status" value="1"/>
</dbReference>
<evidence type="ECO:0000256" key="1">
    <source>
        <dbReference type="PROSITE-ProRule" id="PRU00191"/>
    </source>
</evidence>
<dbReference type="InterPro" id="IPR000980">
    <property type="entry name" value="SH2"/>
</dbReference>
<keyword evidence="1" id="KW-0727">SH2 domain</keyword>
<gene>
    <name evidence="4" type="ORF">KIN20_027558</name>
</gene>
<feature type="compositionally biased region" description="Polar residues" evidence="2">
    <location>
        <begin position="53"/>
        <end position="65"/>
    </location>
</feature>
<feature type="compositionally biased region" description="Basic and acidic residues" evidence="2">
    <location>
        <begin position="23"/>
        <end position="32"/>
    </location>
</feature>
<dbReference type="InterPro" id="IPR036860">
    <property type="entry name" value="SH2_dom_sf"/>
</dbReference>
<dbReference type="EMBL" id="JAHQIW010005662">
    <property type="protein sequence ID" value="KAJ1366795.1"/>
    <property type="molecule type" value="Genomic_DNA"/>
</dbReference>
<feature type="non-terminal residue" evidence="4">
    <location>
        <position position="1"/>
    </location>
</feature>
<evidence type="ECO:0000259" key="3">
    <source>
        <dbReference type="PROSITE" id="PS50001"/>
    </source>
</evidence>
<accession>A0AAD5QZH8</accession>
<dbReference type="SUPFAM" id="SSF55550">
    <property type="entry name" value="SH2 domain"/>
    <property type="match status" value="1"/>
</dbReference>
<feature type="domain" description="SH2" evidence="3">
    <location>
        <begin position="130"/>
        <end position="211"/>
    </location>
</feature>
<evidence type="ECO:0000313" key="4">
    <source>
        <dbReference type="EMBL" id="KAJ1366795.1"/>
    </source>
</evidence>
<sequence>TPPLPKSEKRISSTAFMSRLLGKGKETLEEKSKRKRRPVSAVFSSAIHRLSSTTSVANKRMSSVDSPPRKDLRREEAVTRITSSVPEEPAVPNKNKSPPVEPKLVYDEKLGEWIYPVDDALHAQLENVNYFVKSPSRELLVRNLLSQSEGAFVVRYSESKSQCLALSVRVPPTHNPACISHYLIVRNQNGYRIKSCDKHFPSLQMLITHHSVMPERLPVTLTFVQWNACDWIEKIDDVPPTSPRPHSPPPSEKRHSYITPHRKPLEIDENRNSKIYCNQERRIEDFETPKRRPHFYTESCRHSRLIHIA</sequence>
<organism evidence="4 5">
    <name type="scientific">Parelaphostrongylus tenuis</name>
    <name type="common">Meningeal worm</name>
    <dbReference type="NCBI Taxonomy" id="148309"/>
    <lineage>
        <taxon>Eukaryota</taxon>
        <taxon>Metazoa</taxon>
        <taxon>Ecdysozoa</taxon>
        <taxon>Nematoda</taxon>
        <taxon>Chromadorea</taxon>
        <taxon>Rhabditida</taxon>
        <taxon>Rhabditina</taxon>
        <taxon>Rhabditomorpha</taxon>
        <taxon>Strongyloidea</taxon>
        <taxon>Metastrongylidae</taxon>
        <taxon>Parelaphostrongylus</taxon>
    </lineage>
</organism>
<dbReference type="Proteomes" id="UP001196413">
    <property type="component" value="Unassembled WGS sequence"/>
</dbReference>
<comment type="caution">
    <text evidence="4">The sequence shown here is derived from an EMBL/GenBank/DDBJ whole genome shotgun (WGS) entry which is preliminary data.</text>
</comment>
<dbReference type="PROSITE" id="PS50001">
    <property type="entry name" value="SH2"/>
    <property type="match status" value="1"/>
</dbReference>
<dbReference type="SMART" id="SM00252">
    <property type="entry name" value="SH2"/>
    <property type="match status" value="1"/>
</dbReference>
<feature type="compositionally biased region" description="Pro residues" evidence="2">
    <location>
        <begin position="240"/>
        <end position="250"/>
    </location>
</feature>
<name>A0AAD5QZH8_PARTN</name>
<protein>
    <recommendedName>
        <fullName evidence="3">SH2 domain-containing protein</fullName>
    </recommendedName>
</protein>
<dbReference type="PANTHER" id="PTHR15832:SF2">
    <property type="entry name" value="SH2 DOMAIN-CONTAINING PROTEIN"/>
    <property type="match status" value="1"/>
</dbReference>
<feature type="region of interest" description="Disordered" evidence="2">
    <location>
        <begin position="53"/>
        <end position="100"/>
    </location>
</feature>
<evidence type="ECO:0000313" key="5">
    <source>
        <dbReference type="Proteomes" id="UP001196413"/>
    </source>
</evidence>
<dbReference type="AlphaFoldDB" id="A0AAD5QZH8"/>
<dbReference type="CDD" id="cd00173">
    <property type="entry name" value="SH2"/>
    <property type="match status" value="1"/>
</dbReference>